<dbReference type="Proteomes" id="UP001204068">
    <property type="component" value="Unassembled WGS sequence"/>
</dbReference>
<name>A0AAW5LLF5_MAMSC</name>
<proteinExistence type="predicted"/>
<feature type="domain" description="Glycosyltransferase subfamily 4-like N-terminal" evidence="2">
    <location>
        <begin position="31"/>
        <end position="177"/>
    </location>
</feature>
<dbReference type="InterPro" id="IPR001296">
    <property type="entry name" value="Glyco_trans_1"/>
</dbReference>
<reference evidence="3" key="1">
    <citation type="submission" date="2022-07" db="EMBL/GenBank/DDBJ databases">
        <title>Bacterial species isolated from the porcine tonsil microbiota.</title>
        <authorList>
            <person name="Oliveira I.M.F."/>
        </authorList>
    </citation>
    <scope>NUCLEOTIDE SEQUENCE</scope>
    <source>
        <strain evidence="3">8QC2O2</strain>
    </source>
</reference>
<dbReference type="Gene3D" id="3.40.50.2000">
    <property type="entry name" value="Glycogen Phosphorylase B"/>
    <property type="match status" value="2"/>
</dbReference>
<sequence length="369" mass="43672">MKILHLNSNFVYTDIYRNLLDSQNPEIENIIFCPLKKKIEFKSDVYKVFSPVIIKKYHSILSKVRREKSFNYILKNNLLDGIDLIHAHTLTNDGILANKIFKKYKIPFVLTIRNTDVNFSLKYKKHVKKEYKEAIENASLLIFPNYSYKNKLKKFFENSHKICHKISHSPIIPNGIDDYWLQNKATTEKTLGKEINLLFIGRIYKDKNLHRILKAIHEINTLKINLNVIGKIQDEKYFNKLKKKHHFNYLGSMNRYEISEVMKMNDLFIMPSLNETFGLVFIESLTQNLPIIYTIHEGVYGYFDDSKYGVAVDPKNINDIAEAINYIVNNYSAFQSRLRNKEFINNFVWNNIGQKYSEIYRKINSEWKI</sequence>
<evidence type="ECO:0000313" key="4">
    <source>
        <dbReference type="Proteomes" id="UP001204068"/>
    </source>
</evidence>
<dbReference type="SUPFAM" id="SSF53756">
    <property type="entry name" value="UDP-Glycosyltransferase/glycogen phosphorylase"/>
    <property type="match status" value="1"/>
</dbReference>
<dbReference type="EMBL" id="JANILD010000003">
    <property type="protein sequence ID" value="MCQ9303586.1"/>
    <property type="molecule type" value="Genomic_DNA"/>
</dbReference>
<gene>
    <name evidence="3" type="ORF">NQ032_08230</name>
</gene>
<dbReference type="PANTHER" id="PTHR45947">
    <property type="entry name" value="SULFOQUINOVOSYL TRANSFERASE SQD2"/>
    <property type="match status" value="1"/>
</dbReference>
<dbReference type="Pfam" id="PF00534">
    <property type="entry name" value="Glycos_transf_1"/>
    <property type="match status" value="1"/>
</dbReference>
<dbReference type="CDD" id="cd03801">
    <property type="entry name" value="GT4_PimA-like"/>
    <property type="match status" value="1"/>
</dbReference>
<dbReference type="GO" id="GO:0016757">
    <property type="term" value="F:glycosyltransferase activity"/>
    <property type="evidence" value="ECO:0007669"/>
    <property type="project" value="InterPro"/>
</dbReference>
<evidence type="ECO:0000259" key="1">
    <source>
        <dbReference type="Pfam" id="PF00534"/>
    </source>
</evidence>
<dbReference type="Pfam" id="PF13439">
    <property type="entry name" value="Glyco_transf_4"/>
    <property type="match status" value="1"/>
</dbReference>
<dbReference type="AlphaFoldDB" id="A0AAW5LLF5"/>
<protein>
    <submittedName>
        <fullName evidence="3">Glycosyltransferase family 4 protein</fullName>
    </submittedName>
</protein>
<feature type="domain" description="Glycosyl transferase family 1" evidence="1">
    <location>
        <begin position="192"/>
        <end position="337"/>
    </location>
</feature>
<dbReference type="RefSeq" id="WP_257099527.1">
    <property type="nucleotide sequence ID" value="NZ_JANILD010000003.1"/>
</dbReference>
<accession>A0AAW5LLF5</accession>
<evidence type="ECO:0000313" key="3">
    <source>
        <dbReference type="EMBL" id="MCQ9303586.1"/>
    </source>
</evidence>
<dbReference type="InterPro" id="IPR050194">
    <property type="entry name" value="Glycosyltransferase_grp1"/>
</dbReference>
<organism evidence="3 4">
    <name type="scientific">Mammaliicoccus sciuri</name>
    <name type="common">Staphylococcus sciuri</name>
    <dbReference type="NCBI Taxonomy" id="1296"/>
    <lineage>
        <taxon>Bacteria</taxon>
        <taxon>Bacillati</taxon>
        <taxon>Bacillota</taxon>
        <taxon>Bacilli</taxon>
        <taxon>Bacillales</taxon>
        <taxon>Staphylococcaceae</taxon>
        <taxon>Mammaliicoccus</taxon>
    </lineage>
</organism>
<dbReference type="InterPro" id="IPR028098">
    <property type="entry name" value="Glyco_trans_4-like_N"/>
</dbReference>
<dbReference type="PANTHER" id="PTHR45947:SF3">
    <property type="entry name" value="SULFOQUINOVOSYL TRANSFERASE SQD2"/>
    <property type="match status" value="1"/>
</dbReference>
<comment type="caution">
    <text evidence="3">The sequence shown here is derived from an EMBL/GenBank/DDBJ whole genome shotgun (WGS) entry which is preliminary data.</text>
</comment>
<evidence type="ECO:0000259" key="2">
    <source>
        <dbReference type="Pfam" id="PF13439"/>
    </source>
</evidence>